<feature type="compositionally biased region" description="Acidic residues" evidence="2">
    <location>
        <begin position="1"/>
        <end position="10"/>
    </location>
</feature>
<proteinExistence type="predicted"/>
<feature type="coiled-coil region" evidence="1">
    <location>
        <begin position="261"/>
        <end position="288"/>
    </location>
</feature>
<keyword evidence="4" id="KW-1185">Reference proteome</keyword>
<feature type="compositionally biased region" description="Polar residues" evidence="2">
    <location>
        <begin position="54"/>
        <end position="78"/>
    </location>
</feature>
<organism evidence="3 4">
    <name type="scientific">Trichomalopsis sarcophagae</name>
    <dbReference type="NCBI Taxonomy" id="543379"/>
    <lineage>
        <taxon>Eukaryota</taxon>
        <taxon>Metazoa</taxon>
        <taxon>Ecdysozoa</taxon>
        <taxon>Arthropoda</taxon>
        <taxon>Hexapoda</taxon>
        <taxon>Insecta</taxon>
        <taxon>Pterygota</taxon>
        <taxon>Neoptera</taxon>
        <taxon>Endopterygota</taxon>
        <taxon>Hymenoptera</taxon>
        <taxon>Apocrita</taxon>
        <taxon>Proctotrupomorpha</taxon>
        <taxon>Chalcidoidea</taxon>
        <taxon>Pteromalidae</taxon>
        <taxon>Pteromalinae</taxon>
        <taxon>Trichomalopsis</taxon>
    </lineage>
</organism>
<feature type="region of interest" description="Disordered" evidence="2">
    <location>
        <begin position="127"/>
        <end position="191"/>
    </location>
</feature>
<evidence type="ECO:0000313" key="3">
    <source>
        <dbReference type="EMBL" id="OXU25596.1"/>
    </source>
</evidence>
<reference evidence="3 4" key="1">
    <citation type="journal article" date="2017" name="Curr. Biol.">
        <title>The Evolution of Venom by Co-option of Single-Copy Genes.</title>
        <authorList>
            <person name="Martinson E.O."/>
            <person name="Mrinalini"/>
            <person name="Kelkar Y.D."/>
            <person name="Chang C.H."/>
            <person name="Werren J.H."/>
        </authorList>
    </citation>
    <scope>NUCLEOTIDE SEQUENCE [LARGE SCALE GENOMIC DNA]</scope>
    <source>
        <strain evidence="3 4">Alberta</strain>
        <tissue evidence="3">Whole body</tissue>
    </source>
</reference>
<comment type="caution">
    <text evidence="3">The sequence shown here is derived from an EMBL/GenBank/DDBJ whole genome shotgun (WGS) entry which is preliminary data.</text>
</comment>
<dbReference type="EMBL" id="NNAY01000988">
    <property type="protein sequence ID" value="OXU25596.1"/>
    <property type="molecule type" value="Genomic_DNA"/>
</dbReference>
<feature type="compositionally biased region" description="Basic and acidic residues" evidence="2">
    <location>
        <begin position="40"/>
        <end position="53"/>
    </location>
</feature>
<name>A0A232F444_9HYME</name>
<feature type="compositionally biased region" description="Polar residues" evidence="2">
    <location>
        <begin position="18"/>
        <end position="39"/>
    </location>
</feature>
<gene>
    <name evidence="3" type="ORF">TSAR_006616</name>
</gene>
<sequence>MNDSFLEDLDLIPKDTNAPKNPQLNNRYITTRSIPSNVRTKNEFDNPEVKQEKIISSSSVPKTKTTRRSGSQDPSKLTATEKKPLSSTPKSERKSQGEENLIKPVENQIKMDNLKVKPHDVKAVIKLQENKSVKDRRRSGSSTSSSRFLDVSGKENTRPLTDSSSSRESGSQAELKKDFSRRASDGVSRKSSDILEKTDPVMFLNAIKDLVSRYTEQETVKVLRAMQNLHINSQANLIKHLMLQTSELVRELDLHKNPGNVKSLIEENERMREDIFILRARNEVLQKKVDEMALIKEENISLKLKLKELQQ</sequence>
<evidence type="ECO:0000256" key="1">
    <source>
        <dbReference type="SAM" id="Coils"/>
    </source>
</evidence>
<dbReference type="Proteomes" id="UP000215335">
    <property type="component" value="Unassembled WGS sequence"/>
</dbReference>
<feature type="compositionally biased region" description="Basic and acidic residues" evidence="2">
    <location>
        <begin position="79"/>
        <end position="101"/>
    </location>
</feature>
<keyword evidence="1" id="KW-0175">Coiled coil</keyword>
<feature type="region of interest" description="Disordered" evidence="2">
    <location>
        <begin position="1"/>
        <end position="114"/>
    </location>
</feature>
<feature type="compositionally biased region" description="Basic and acidic residues" evidence="2">
    <location>
        <begin position="174"/>
        <end position="191"/>
    </location>
</feature>
<evidence type="ECO:0000313" key="4">
    <source>
        <dbReference type="Proteomes" id="UP000215335"/>
    </source>
</evidence>
<dbReference type="AlphaFoldDB" id="A0A232F444"/>
<dbReference type="OrthoDB" id="7673585at2759"/>
<accession>A0A232F444</accession>
<evidence type="ECO:0000256" key="2">
    <source>
        <dbReference type="SAM" id="MobiDB-lite"/>
    </source>
</evidence>
<protein>
    <submittedName>
        <fullName evidence="3">Uncharacterized protein</fullName>
    </submittedName>
</protein>